<evidence type="ECO:0000313" key="2">
    <source>
        <dbReference type="EMBL" id="MBD3327212.1"/>
    </source>
</evidence>
<proteinExistence type="predicted"/>
<name>A0A9D5JZM1_9BACT</name>
<sequence>MRKCLPSPREGVEPMHPKLKHLIITFFNRVLVQDEVKRTLVDTLSTPFSHRSHILEHVSNDVTTQPYPDLGAITGTEQASERQDIIFITGRFRSGSTLLWNIFRSIPGITAYYEPLNESSQKRRFTSRHQKNAKHEQTMAQKMRHTLVEDYDQEYQGLESLAALYQETWIRNALYMDAGAYNPQMKQFITLLIEHAPGRPVLQFNRIDFRLPWIRQNFPHAKLLHIYRHPREQWCSSLLVHSSSFSPDGRMEDFAPYDGFYLRMWAQDLKYHFPFLDERRVTHPYELFYYLWKLSWLFGTAYSDVSICFEELLQRPSQILTLLFEELQLEREHVARAEQLIVKPRLDKWKDYADEAWFVQKESQCEAVLHEFWITQKPGPNSPRKYSTEPLKNLDMGKF</sequence>
<reference evidence="2" key="1">
    <citation type="submission" date="2019-11" db="EMBL/GenBank/DDBJ databases">
        <title>Microbial mats filling the niche in hypersaline microbial mats.</title>
        <authorList>
            <person name="Wong H.L."/>
            <person name="Macleod F.I."/>
            <person name="White R.A. III"/>
            <person name="Burns B.P."/>
        </authorList>
    </citation>
    <scope>NUCLEOTIDE SEQUENCE</scope>
    <source>
        <strain evidence="2">Rbin_158</strain>
    </source>
</reference>
<dbReference type="InterPro" id="IPR027417">
    <property type="entry name" value="P-loop_NTPase"/>
</dbReference>
<dbReference type="SUPFAM" id="SSF52540">
    <property type="entry name" value="P-loop containing nucleoside triphosphate hydrolases"/>
    <property type="match status" value="1"/>
</dbReference>
<feature type="region of interest" description="Disordered" evidence="1">
    <location>
        <begin position="380"/>
        <end position="399"/>
    </location>
</feature>
<comment type="caution">
    <text evidence="2">The sequence shown here is derived from an EMBL/GenBank/DDBJ whole genome shotgun (WGS) entry which is preliminary data.</text>
</comment>
<evidence type="ECO:0000256" key="1">
    <source>
        <dbReference type="SAM" id="MobiDB-lite"/>
    </source>
</evidence>
<gene>
    <name evidence="2" type="ORF">GF339_21680</name>
</gene>
<dbReference type="Gene3D" id="3.40.50.300">
    <property type="entry name" value="P-loop containing nucleotide triphosphate hydrolases"/>
    <property type="match status" value="1"/>
</dbReference>
<accession>A0A9D5JZM1</accession>
<dbReference type="Proteomes" id="UP000649604">
    <property type="component" value="Unassembled WGS sequence"/>
</dbReference>
<protein>
    <submittedName>
        <fullName evidence="2">Sulfotransferase</fullName>
    </submittedName>
</protein>
<dbReference type="AlphaFoldDB" id="A0A9D5JZM1"/>
<evidence type="ECO:0000313" key="3">
    <source>
        <dbReference type="Proteomes" id="UP000649604"/>
    </source>
</evidence>
<organism evidence="2 3">
    <name type="scientific">candidate division KSB3 bacterium</name>
    <dbReference type="NCBI Taxonomy" id="2044937"/>
    <lineage>
        <taxon>Bacteria</taxon>
        <taxon>candidate division KSB3</taxon>
    </lineage>
</organism>
<dbReference type="EMBL" id="WJJP01000706">
    <property type="protein sequence ID" value="MBD3327212.1"/>
    <property type="molecule type" value="Genomic_DNA"/>
</dbReference>
<dbReference type="Pfam" id="PF13469">
    <property type="entry name" value="Sulfotransfer_3"/>
    <property type="match status" value="1"/>
</dbReference>